<name>A0ABT9VV69_9BACI</name>
<dbReference type="RefSeq" id="WP_307391180.1">
    <property type="nucleotide sequence ID" value="NZ_BAAADK010000010.1"/>
</dbReference>
<accession>A0ABT9VV69</accession>
<dbReference type="InterPro" id="IPR043128">
    <property type="entry name" value="Rev_trsase/Diguanyl_cyclase"/>
</dbReference>
<protein>
    <recommendedName>
        <fullName evidence="3">Transcriptional regulator</fullName>
    </recommendedName>
</protein>
<evidence type="ECO:0008006" key="3">
    <source>
        <dbReference type="Google" id="ProtNLM"/>
    </source>
</evidence>
<organism evidence="1 2">
    <name type="scientific">Caldalkalibacillus horti</name>
    <dbReference type="NCBI Taxonomy" id="77523"/>
    <lineage>
        <taxon>Bacteria</taxon>
        <taxon>Bacillati</taxon>
        <taxon>Bacillota</taxon>
        <taxon>Bacilli</taxon>
        <taxon>Bacillales</taxon>
        <taxon>Bacillaceae</taxon>
        <taxon>Caldalkalibacillus</taxon>
    </lineage>
</organism>
<proteinExistence type="predicted"/>
<evidence type="ECO:0000313" key="1">
    <source>
        <dbReference type="EMBL" id="MDQ0164881.1"/>
    </source>
</evidence>
<dbReference type="Proteomes" id="UP001235840">
    <property type="component" value="Unassembled WGS sequence"/>
</dbReference>
<dbReference type="Gene3D" id="3.30.70.270">
    <property type="match status" value="1"/>
</dbReference>
<sequence length="446" mass="51058">MKIRLAAFGSEQMIEQVTRFAAHFEGIEFIPYIYHKIEESPQLVQRATNVDVLLFTGPLPYMHSKKAIQEKKIPAVFIPVDEYMISLVLFKAIHQLNCTQFSMDITDAVNMEDVLDELSLDMKDVYIQNLSHYYDLEGRLNDKEVVQFHEKLWLDGKIQMAITSISNVYAELKRKEIPVIRMIHPKKTIMDTLRRAIMFGELELSKKAQIAVGIVSIHQYQALLTDKGSYLAEHSSLVLHQLLLDFSAEINASIQKVGKEEFIIYSTKGPFEMITNQYRFLPILTKIKKLLNIKVNIGFGFGLTTKEAENNAQLALKYSADNRDKYCAYLVNADKRLLGPLTSHSVEGVHDHGSTSSDYLLFISQKSGINIQNARKIVEFHRMTSYKPFSATQLAEYMQISRRSAERFIKNMVTAELARVIGEEQLTPRGRPTALYQLNDLEKEHA</sequence>
<evidence type="ECO:0000313" key="2">
    <source>
        <dbReference type="Proteomes" id="UP001235840"/>
    </source>
</evidence>
<comment type="caution">
    <text evidence="1">The sequence shown here is derived from an EMBL/GenBank/DDBJ whole genome shotgun (WGS) entry which is preliminary data.</text>
</comment>
<dbReference type="EMBL" id="JAUSTY010000003">
    <property type="protein sequence ID" value="MDQ0164881.1"/>
    <property type="molecule type" value="Genomic_DNA"/>
</dbReference>
<keyword evidence="2" id="KW-1185">Reference proteome</keyword>
<reference evidence="1 2" key="1">
    <citation type="submission" date="2023-07" db="EMBL/GenBank/DDBJ databases">
        <title>Genomic Encyclopedia of Type Strains, Phase IV (KMG-IV): sequencing the most valuable type-strain genomes for metagenomic binning, comparative biology and taxonomic classification.</title>
        <authorList>
            <person name="Goeker M."/>
        </authorList>
    </citation>
    <scope>NUCLEOTIDE SEQUENCE [LARGE SCALE GENOMIC DNA]</scope>
    <source>
        <strain evidence="1 2">DSM 12751</strain>
    </source>
</reference>
<gene>
    <name evidence="1" type="ORF">J2S11_000781</name>
</gene>